<evidence type="ECO:0000259" key="2">
    <source>
        <dbReference type="Pfam" id="PF21012"/>
    </source>
</evidence>
<gene>
    <name evidence="3" type="ORF">ABE541_17985</name>
</gene>
<proteinExistence type="predicted"/>
<feature type="domain" description="DUF6850" evidence="2">
    <location>
        <begin position="44"/>
        <end position="518"/>
    </location>
</feature>
<feature type="chain" id="PRO_5045492290" evidence="1">
    <location>
        <begin position="22"/>
        <end position="520"/>
    </location>
</feature>
<evidence type="ECO:0000313" key="4">
    <source>
        <dbReference type="Proteomes" id="UP001409291"/>
    </source>
</evidence>
<evidence type="ECO:0000256" key="1">
    <source>
        <dbReference type="SAM" id="SignalP"/>
    </source>
</evidence>
<sequence>MKKNLFASIYLILGLGHVATAQTVPTYDYFKIKEPLLKSSNAALLRYMTLPLEGENEIGAYYKGGDFRSPYSSKSTQGVNFSSARYQRLNDWTFYGHFNFQSSKDKEVGLTAHTDPYRDNPYQLIDSLSADWKKQKYSLQLQVATPTFAHDRMNAGIRIQYDMQTGARQKDPRPLDNTSNLSLSPSITYKLDDQNIVGLTGHYLFYKEDLSIETVGKNRQFNLYRLLGAGEYQNSAPYILTVGYNRTYEGRTLGGAVDYVHRSAGKQWTVNFDYRNGYEDVTDGSIYLQQAGKHAFKQYQAFSSFDWKINRTSHQIGLTWTLKDMDNTEYHQIQNPDTKQYETVYSSIMSTMLRNNTRLSYLLSKERKDGQVDWWLKGTAAYHSLDNRYANPKNKQLIDKINLDLSFDKRYPLSNKRALSLQLKSAYDFLVHDEILYTDKSYSSNFVAHEVFLPMHDYNKVNTWTNEAHIKYHLKPFGKRENQLYIKASGLISSAMNNSGIIQKGDNRYMTQLSIGINTF</sequence>
<dbReference type="RefSeq" id="WP_346581940.1">
    <property type="nucleotide sequence ID" value="NZ_JBDJNQ010000009.1"/>
</dbReference>
<dbReference type="EMBL" id="JBDJNQ010000009">
    <property type="protein sequence ID" value="MEN5379159.1"/>
    <property type="molecule type" value="Genomic_DNA"/>
</dbReference>
<protein>
    <submittedName>
        <fullName evidence="3">DUF6850 family outer membrane beta-barrel protein</fullName>
    </submittedName>
</protein>
<feature type="signal peptide" evidence="1">
    <location>
        <begin position="1"/>
        <end position="21"/>
    </location>
</feature>
<dbReference type="Pfam" id="PF21012">
    <property type="entry name" value="DUF6850"/>
    <property type="match status" value="1"/>
</dbReference>
<keyword evidence="1" id="KW-0732">Signal</keyword>
<comment type="caution">
    <text evidence="3">The sequence shown here is derived from an EMBL/GenBank/DDBJ whole genome shotgun (WGS) entry which is preliminary data.</text>
</comment>
<accession>A0ABV0BX63</accession>
<dbReference type="InterPro" id="IPR049236">
    <property type="entry name" value="DUF6850"/>
</dbReference>
<keyword evidence="4" id="KW-1185">Reference proteome</keyword>
<evidence type="ECO:0000313" key="3">
    <source>
        <dbReference type="EMBL" id="MEN5379159.1"/>
    </source>
</evidence>
<name>A0ABV0BX63_9SPHI</name>
<reference evidence="3 4" key="1">
    <citation type="submission" date="2024-04" db="EMBL/GenBank/DDBJ databases">
        <title>WGS of bacteria from Torrens River.</title>
        <authorList>
            <person name="Wyrsch E.R."/>
            <person name="Drigo B."/>
        </authorList>
    </citation>
    <scope>NUCLEOTIDE SEQUENCE [LARGE SCALE GENOMIC DNA]</scope>
    <source>
        <strain evidence="3 4">TWI391</strain>
    </source>
</reference>
<organism evidence="3 4">
    <name type="scientific">Sphingobacterium kitahiroshimense</name>
    <dbReference type="NCBI Taxonomy" id="470446"/>
    <lineage>
        <taxon>Bacteria</taxon>
        <taxon>Pseudomonadati</taxon>
        <taxon>Bacteroidota</taxon>
        <taxon>Sphingobacteriia</taxon>
        <taxon>Sphingobacteriales</taxon>
        <taxon>Sphingobacteriaceae</taxon>
        <taxon>Sphingobacterium</taxon>
    </lineage>
</organism>
<dbReference type="Proteomes" id="UP001409291">
    <property type="component" value="Unassembled WGS sequence"/>
</dbReference>